<proteinExistence type="predicted"/>
<gene>
    <name evidence="1" type="ORF">PoB_004733300</name>
</gene>
<sequence>MDIQNATYISLAFPPHLPPPRARRPWVLQNLCDKCCPSTKFGYRTEILAVSIVTVIESVALYMYQLAATHATNLLPDNHNVGVTTCTSQQQLVASARRQQTEDKSTRSCLNKSRVLLGKNFSANFTPLHKTQLVPWFSSVGLGGKKFEPTVRNYMFGRGFYKRYVDVFVF</sequence>
<accession>A0AAV4BMN1</accession>
<keyword evidence="2" id="KW-1185">Reference proteome</keyword>
<reference evidence="1 2" key="1">
    <citation type="journal article" date="2021" name="Elife">
        <title>Chloroplast acquisition without the gene transfer in kleptoplastic sea slugs, Plakobranchus ocellatus.</title>
        <authorList>
            <person name="Maeda T."/>
            <person name="Takahashi S."/>
            <person name="Yoshida T."/>
            <person name="Shimamura S."/>
            <person name="Takaki Y."/>
            <person name="Nagai Y."/>
            <person name="Toyoda A."/>
            <person name="Suzuki Y."/>
            <person name="Arimoto A."/>
            <person name="Ishii H."/>
            <person name="Satoh N."/>
            <person name="Nishiyama T."/>
            <person name="Hasebe M."/>
            <person name="Maruyama T."/>
            <person name="Minagawa J."/>
            <person name="Obokata J."/>
            <person name="Shigenobu S."/>
        </authorList>
    </citation>
    <scope>NUCLEOTIDE SEQUENCE [LARGE SCALE GENOMIC DNA]</scope>
</reference>
<comment type="caution">
    <text evidence="1">The sequence shown here is derived from an EMBL/GenBank/DDBJ whole genome shotgun (WGS) entry which is preliminary data.</text>
</comment>
<dbReference type="AlphaFoldDB" id="A0AAV4BMN1"/>
<evidence type="ECO:0000313" key="1">
    <source>
        <dbReference type="EMBL" id="GFO20828.1"/>
    </source>
</evidence>
<organism evidence="1 2">
    <name type="scientific">Plakobranchus ocellatus</name>
    <dbReference type="NCBI Taxonomy" id="259542"/>
    <lineage>
        <taxon>Eukaryota</taxon>
        <taxon>Metazoa</taxon>
        <taxon>Spiralia</taxon>
        <taxon>Lophotrochozoa</taxon>
        <taxon>Mollusca</taxon>
        <taxon>Gastropoda</taxon>
        <taxon>Heterobranchia</taxon>
        <taxon>Euthyneura</taxon>
        <taxon>Panpulmonata</taxon>
        <taxon>Sacoglossa</taxon>
        <taxon>Placobranchoidea</taxon>
        <taxon>Plakobranchidae</taxon>
        <taxon>Plakobranchus</taxon>
    </lineage>
</organism>
<dbReference type="Proteomes" id="UP000735302">
    <property type="component" value="Unassembled WGS sequence"/>
</dbReference>
<protein>
    <submittedName>
        <fullName evidence="1">Uncharacterized protein</fullName>
    </submittedName>
</protein>
<evidence type="ECO:0000313" key="2">
    <source>
        <dbReference type="Proteomes" id="UP000735302"/>
    </source>
</evidence>
<name>A0AAV4BMN1_9GAST</name>
<dbReference type="EMBL" id="BLXT01005203">
    <property type="protein sequence ID" value="GFO20828.1"/>
    <property type="molecule type" value="Genomic_DNA"/>
</dbReference>